<name>A0A191ZI29_9GAMM</name>
<comment type="similarity">
    <text evidence="2 7">Belongs to the DadA oxidoreductase family.</text>
</comment>
<keyword evidence="10" id="KW-1185">Reference proteome</keyword>
<dbReference type="PANTHER" id="PTHR13847">
    <property type="entry name" value="SARCOSINE DEHYDROGENASE-RELATED"/>
    <property type="match status" value="1"/>
</dbReference>
<evidence type="ECO:0000256" key="6">
    <source>
        <dbReference type="ARBA" id="ARBA00047884"/>
    </source>
</evidence>
<evidence type="ECO:0000313" key="10">
    <source>
        <dbReference type="Proteomes" id="UP000078596"/>
    </source>
</evidence>
<gene>
    <name evidence="7" type="primary">dadA</name>
    <name evidence="9" type="ORF">A9404_08985</name>
</gene>
<dbReference type="EMBL" id="CP016027">
    <property type="protein sequence ID" value="ANJ67503.1"/>
    <property type="molecule type" value="Genomic_DNA"/>
</dbReference>
<dbReference type="SUPFAM" id="SSF51905">
    <property type="entry name" value="FAD/NAD(P)-binding domain"/>
    <property type="match status" value="1"/>
</dbReference>
<sequence length="434" mass="47162">MRVVVLGSGVVGVTSAYYLARSGFEVTVLDRQPTAAMETSFANAGQVSPGYSAPWAAPGIPMKAAKWLFQRHAPLAIRPDGSLWQLQWMAKMLRNCTSERYAVNKSRMVRLAEHSRDCLRDLRNETGIDYEQRTRGTLQLFRTQKQFDSAAKDIAVLEECGVSYALLDQAGCVDAEPGLNSVREKIVGGLRLPGDETGDCQMFTTSLEQEARKLGVTFRYNVSIARLRAANGRIIGVETTNGELIEADQFVVALGSYSRPMLKALAIDIPVYPVKGYSLTVPIINDAAAPVSTIMDETYKVAITRFKDRIRLGGMAELAGFDLSLNPRRRETLEMVLGDLFPEGGNPAYGQFWTGLRPMTPDGTPIIGATHLDNLWLNTGHGTLGWTMSCGSAQVLSDLLAGRPTQIAADDLALSRYHHAGGPAAKPAQLVVGA</sequence>
<evidence type="ECO:0000256" key="7">
    <source>
        <dbReference type="HAMAP-Rule" id="MF_01202"/>
    </source>
</evidence>
<dbReference type="GO" id="GO:0005737">
    <property type="term" value="C:cytoplasm"/>
    <property type="evidence" value="ECO:0007669"/>
    <property type="project" value="TreeGrafter"/>
</dbReference>
<evidence type="ECO:0000256" key="3">
    <source>
        <dbReference type="ARBA" id="ARBA00022630"/>
    </source>
</evidence>
<keyword evidence="3 7" id="KW-0285">Flavoprotein</keyword>
<dbReference type="GO" id="GO:0005886">
    <property type="term" value="C:plasma membrane"/>
    <property type="evidence" value="ECO:0007669"/>
    <property type="project" value="TreeGrafter"/>
</dbReference>
<proteinExistence type="inferred from homology"/>
<feature type="domain" description="FAD dependent oxidoreductase" evidence="8">
    <location>
        <begin position="2"/>
        <end position="399"/>
    </location>
</feature>
<evidence type="ECO:0000256" key="4">
    <source>
        <dbReference type="ARBA" id="ARBA00022827"/>
    </source>
</evidence>
<dbReference type="GO" id="GO:0008718">
    <property type="term" value="F:D-amino-acid dehydrogenase activity"/>
    <property type="evidence" value="ECO:0007669"/>
    <property type="project" value="UniProtKB-UniRule"/>
</dbReference>
<comment type="function">
    <text evidence="7">Oxidative deamination of D-amino acids.</text>
</comment>
<dbReference type="Gene3D" id="3.50.50.60">
    <property type="entry name" value="FAD/NAD(P)-binding domain"/>
    <property type="match status" value="2"/>
</dbReference>
<feature type="binding site" evidence="7">
    <location>
        <begin position="3"/>
        <end position="17"/>
    </location>
    <ligand>
        <name>FAD</name>
        <dbReference type="ChEBI" id="CHEBI:57692"/>
    </ligand>
</feature>
<dbReference type="FunFam" id="3.50.50.60:FF:000020">
    <property type="entry name" value="D-amino acid dehydrogenase"/>
    <property type="match status" value="1"/>
</dbReference>
<evidence type="ECO:0000256" key="5">
    <source>
        <dbReference type="ARBA" id="ARBA00023002"/>
    </source>
</evidence>
<accession>A0A191ZI29</accession>
<dbReference type="InterPro" id="IPR006076">
    <property type="entry name" value="FAD-dep_OxRdtase"/>
</dbReference>
<dbReference type="InterPro" id="IPR036188">
    <property type="entry name" value="FAD/NAD-bd_sf"/>
</dbReference>
<protein>
    <recommendedName>
        <fullName evidence="7">D-amino acid dehydrogenase</fullName>
        <ecNumber evidence="7">1.4.99.-</ecNumber>
    </recommendedName>
</protein>
<keyword evidence="5 7" id="KW-0560">Oxidoreductase</keyword>
<dbReference type="KEGG" id="haz:A9404_08985"/>
<reference evidence="9 10" key="1">
    <citation type="submission" date="2016-06" db="EMBL/GenBank/DDBJ databases">
        <title>Insight into the functional genes involving in sulfur oxidation in Pearl River water.</title>
        <authorList>
            <person name="Luo J."/>
            <person name="Tan X."/>
            <person name="Lin W."/>
        </authorList>
    </citation>
    <scope>NUCLEOTIDE SEQUENCE [LARGE SCALE GENOMIC DNA]</scope>
    <source>
        <strain evidence="9 10">LS2</strain>
    </source>
</reference>
<dbReference type="HAMAP" id="MF_01202">
    <property type="entry name" value="DadA"/>
    <property type="match status" value="1"/>
</dbReference>
<dbReference type="GO" id="GO:0055130">
    <property type="term" value="P:D-alanine catabolic process"/>
    <property type="evidence" value="ECO:0007669"/>
    <property type="project" value="TreeGrafter"/>
</dbReference>
<keyword evidence="4 7" id="KW-0274">FAD</keyword>
<comment type="catalytic activity">
    <reaction evidence="6 7">
        <text>a D-alpha-amino acid + A + H2O = a 2-oxocarboxylate + AH2 + NH4(+)</text>
        <dbReference type="Rhea" id="RHEA:18125"/>
        <dbReference type="ChEBI" id="CHEBI:13193"/>
        <dbReference type="ChEBI" id="CHEBI:15377"/>
        <dbReference type="ChEBI" id="CHEBI:17499"/>
        <dbReference type="ChEBI" id="CHEBI:28938"/>
        <dbReference type="ChEBI" id="CHEBI:35179"/>
        <dbReference type="ChEBI" id="CHEBI:59871"/>
    </reaction>
</comment>
<dbReference type="Gene3D" id="3.30.9.10">
    <property type="entry name" value="D-Amino Acid Oxidase, subunit A, domain 2"/>
    <property type="match status" value="1"/>
</dbReference>
<dbReference type="PANTHER" id="PTHR13847:SF280">
    <property type="entry name" value="D-AMINO ACID DEHYDROGENASE"/>
    <property type="match status" value="1"/>
</dbReference>
<evidence type="ECO:0000256" key="1">
    <source>
        <dbReference type="ARBA" id="ARBA00001974"/>
    </source>
</evidence>
<comment type="cofactor">
    <cofactor evidence="1 7">
        <name>FAD</name>
        <dbReference type="ChEBI" id="CHEBI:57692"/>
    </cofactor>
</comment>
<evidence type="ECO:0000259" key="8">
    <source>
        <dbReference type="Pfam" id="PF01266"/>
    </source>
</evidence>
<dbReference type="EC" id="1.4.99.-" evidence="7"/>
<dbReference type="STRING" id="1860122.A9404_08985"/>
<dbReference type="Proteomes" id="UP000078596">
    <property type="component" value="Chromosome"/>
</dbReference>
<organism evidence="9 10">
    <name type="scientific">Halothiobacillus diazotrophicus</name>
    <dbReference type="NCBI Taxonomy" id="1860122"/>
    <lineage>
        <taxon>Bacteria</taxon>
        <taxon>Pseudomonadati</taxon>
        <taxon>Pseudomonadota</taxon>
        <taxon>Gammaproteobacteria</taxon>
        <taxon>Chromatiales</taxon>
        <taxon>Halothiobacillaceae</taxon>
        <taxon>Halothiobacillus</taxon>
    </lineage>
</organism>
<dbReference type="RefSeq" id="WP_066100498.1">
    <property type="nucleotide sequence ID" value="NZ_CP016027.1"/>
</dbReference>
<dbReference type="Pfam" id="PF01266">
    <property type="entry name" value="DAO"/>
    <property type="match status" value="1"/>
</dbReference>
<evidence type="ECO:0000256" key="2">
    <source>
        <dbReference type="ARBA" id="ARBA00009410"/>
    </source>
</evidence>
<dbReference type="OrthoDB" id="9805337at2"/>
<dbReference type="AlphaFoldDB" id="A0A191ZI29"/>
<dbReference type="InterPro" id="IPR023080">
    <property type="entry name" value="DadA"/>
</dbReference>
<evidence type="ECO:0000313" key="9">
    <source>
        <dbReference type="EMBL" id="ANJ67503.1"/>
    </source>
</evidence>
<dbReference type="NCBIfam" id="NF001933">
    <property type="entry name" value="PRK00711.1"/>
    <property type="match status" value="1"/>
</dbReference>
<dbReference type="SUPFAM" id="SSF54373">
    <property type="entry name" value="FAD-linked reductases, C-terminal domain"/>
    <property type="match status" value="1"/>
</dbReference>